<evidence type="ECO:0000313" key="2">
    <source>
        <dbReference type="Proteomes" id="UP001589619"/>
    </source>
</evidence>
<dbReference type="Proteomes" id="UP001589619">
    <property type="component" value="Unassembled WGS sequence"/>
</dbReference>
<organism evidence="1 2">
    <name type="scientific">Paenibacillus hodogayensis</name>
    <dbReference type="NCBI Taxonomy" id="279208"/>
    <lineage>
        <taxon>Bacteria</taxon>
        <taxon>Bacillati</taxon>
        <taxon>Bacillota</taxon>
        <taxon>Bacilli</taxon>
        <taxon>Bacillales</taxon>
        <taxon>Paenibacillaceae</taxon>
        <taxon>Paenibacillus</taxon>
    </lineage>
</organism>
<comment type="caution">
    <text evidence="1">The sequence shown here is derived from an EMBL/GenBank/DDBJ whole genome shotgun (WGS) entry which is preliminary data.</text>
</comment>
<dbReference type="RefSeq" id="WP_344908859.1">
    <property type="nucleotide sequence ID" value="NZ_BAAAYO010000006.1"/>
</dbReference>
<keyword evidence="2" id="KW-1185">Reference proteome</keyword>
<reference evidence="1 2" key="1">
    <citation type="submission" date="2024-09" db="EMBL/GenBank/DDBJ databases">
        <authorList>
            <person name="Sun Q."/>
            <person name="Mori K."/>
        </authorList>
    </citation>
    <scope>NUCLEOTIDE SEQUENCE [LARGE SCALE GENOMIC DNA]</scope>
    <source>
        <strain evidence="1 2">JCM 12520</strain>
    </source>
</reference>
<gene>
    <name evidence="1" type="ORF">ACFFNY_29800</name>
</gene>
<evidence type="ECO:0000313" key="1">
    <source>
        <dbReference type="EMBL" id="MFB9755796.1"/>
    </source>
</evidence>
<name>A0ABV5W6H8_9BACL</name>
<proteinExistence type="predicted"/>
<sequence length="1024" mass="115450">MNTPQLDPRTKADLIARMKELAPYYTPEWRFTPDEPDPGTALFLLFADMYHENVRRLNRVPAKNLVAFLNMFDVSLLPARPAVSHVAFSLSEGAREPVLIRAGTRVNAEGAEGIVPFETERTVLLTPARWHAAFLSSKRHDRIVRVPQSLLADPAAGMAEPVPLFRLQGMDNLQAHALFLAHTPLLTVFDRAVIEVEVSNSTRRFADTATTSLLADPHLTEWLYSAPDGWRAFDKVEARNNRIVLTKTEVGEIAERELNGVTDRWLQCRLKPAEPGGKSLADGGVALDRIALKTDYDDSLGQGGLDPDLMFYNDIQAEPSGFYPFGDQFVHYGTFYMASREAFTKKDGWVHIDFTLKAIENRFLPEPELQVNWKLIMKKSQFDKKELPRASITQVVWEYWNGSAWVRLNAGKEAETLFYRPDTEGAPKRIAFRCPNDLETVYVNGQANYWIRGRILQIENAYAPLPIYLSPWLENVKVTYGFDDRVYALERCVTFNNTVYEDRTGQCRVEGNGFEPFAPLPVRHPTLHIGFDAPPVRGPISIYASIVPQRLRAEAPPWLEWEYLRTPSLQGGFSEWAPLKMMDETKGLTESGTLQFVGPGDFAPDTVFGTGGYWIRAVNRDDRYDDPNADAQLPRFHGLFLNTVQAIQQETVPEEFPEFREFDDGVYALTGRNVVSEEVWVDETERLSEEHLAAFDERGFPVYEAIRDSDGKLMRVWVQWSETASLADSDDQSRHYTIDRTFGQIRFGDGVHGLEPSREGLEKVRVSYRVTQGKQGNLDTGTIVQLQNSIAFVGSVSNIEPAAGGCDPESLDSAIRRGPQLLKHRGRAVTAEDFEWLAREAYPNIAKVKCMANRNARMTYEPSAMTLVVLPKEGRAGIQAFGELKKQVESYLLKRASGLVAWPEAIRAVPPAFVEVSIAAVVKVERFDDVLPTELEAIRKLERFLDPLTGNFDGKGWEIGQTIHSSVFYALLKTIRTISFVEKLYMNVYLLEDDRRIELDGSRPLDVPHGVIVSGKHKVSVQAL</sequence>
<protein>
    <submittedName>
        <fullName evidence="1">Baseplate J/gp47 family protein</fullName>
    </submittedName>
</protein>
<accession>A0ABV5W6H8</accession>
<dbReference type="EMBL" id="JBHMAG010000018">
    <property type="protein sequence ID" value="MFB9755796.1"/>
    <property type="molecule type" value="Genomic_DNA"/>
</dbReference>